<evidence type="ECO:0000313" key="4">
    <source>
        <dbReference type="EMBL" id="KAJ7190746.1"/>
    </source>
</evidence>
<proteinExistence type="predicted"/>
<gene>
    <name evidence="4" type="ORF">GGX14DRAFT_482495</name>
</gene>
<reference evidence="4" key="1">
    <citation type="submission" date="2023-03" db="EMBL/GenBank/DDBJ databases">
        <title>Massive genome expansion in bonnet fungi (Mycena s.s.) driven by repeated elements and novel gene families across ecological guilds.</title>
        <authorList>
            <consortium name="Lawrence Berkeley National Laboratory"/>
            <person name="Harder C.B."/>
            <person name="Miyauchi S."/>
            <person name="Viragh M."/>
            <person name="Kuo A."/>
            <person name="Thoen E."/>
            <person name="Andreopoulos B."/>
            <person name="Lu D."/>
            <person name="Skrede I."/>
            <person name="Drula E."/>
            <person name="Henrissat B."/>
            <person name="Morin E."/>
            <person name="Kohler A."/>
            <person name="Barry K."/>
            <person name="LaButti K."/>
            <person name="Morin E."/>
            <person name="Salamov A."/>
            <person name="Lipzen A."/>
            <person name="Mereny Z."/>
            <person name="Hegedus B."/>
            <person name="Baldrian P."/>
            <person name="Stursova M."/>
            <person name="Weitz H."/>
            <person name="Taylor A."/>
            <person name="Grigoriev I.V."/>
            <person name="Nagy L.G."/>
            <person name="Martin F."/>
            <person name="Kauserud H."/>
        </authorList>
    </citation>
    <scope>NUCLEOTIDE SEQUENCE</scope>
    <source>
        <strain evidence="4">9144</strain>
    </source>
</reference>
<accession>A0AAD6XYG4</accession>
<feature type="domain" description="DUF7223" evidence="3">
    <location>
        <begin position="234"/>
        <end position="437"/>
    </location>
</feature>
<dbReference type="EMBL" id="JARJCW010000143">
    <property type="protein sequence ID" value="KAJ7190746.1"/>
    <property type="molecule type" value="Genomic_DNA"/>
</dbReference>
<dbReference type="Pfam" id="PF22974">
    <property type="entry name" value="DUF7029"/>
    <property type="match status" value="1"/>
</dbReference>
<name>A0AAD6XYG4_9AGAR</name>
<dbReference type="InterPro" id="IPR055647">
    <property type="entry name" value="DUF7223"/>
</dbReference>
<evidence type="ECO:0000259" key="3">
    <source>
        <dbReference type="Pfam" id="PF23865"/>
    </source>
</evidence>
<feature type="chain" id="PRO_5041982443" evidence="1">
    <location>
        <begin position="21"/>
        <end position="600"/>
    </location>
</feature>
<dbReference type="Pfam" id="PF23865">
    <property type="entry name" value="DUF7223"/>
    <property type="match status" value="1"/>
</dbReference>
<feature type="domain" description="DUF7029" evidence="2">
    <location>
        <begin position="68"/>
        <end position="170"/>
    </location>
</feature>
<keyword evidence="5" id="KW-1185">Reference proteome</keyword>
<dbReference type="AlphaFoldDB" id="A0AAD6XYG4"/>
<evidence type="ECO:0000256" key="1">
    <source>
        <dbReference type="SAM" id="SignalP"/>
    </source>
</evidence>
<sequence>MWSPLPLCLLSMFVARLADCSPLVPFKTPTSILARSTWKRALAPRDAVSLFYAPAGSSSPSSSLTFTAHQDLPILLLEDIEFLVEAVWCHYSAEEDVSVIEITFASEDAYDATLAAWSSLPQFMLVTSHRGCNPHDQRGAWLVTATIGATAIVGNLNQRIVLQVQQIPLRAIGWSFHISHAADGTSSWGSPHAGALHGRDVDSIFSLDPGVSFSPRQQLLPVSSNTISSLDDQIPDPAGVQVFCTDCGSVTDIAVGIEVNVENNEITEAYINVTVTKFQQDIQLEISFNDTYSYQKDFDVLVLPFPDLGISVPDVATVGFFFGGAVRMDLEIAAALNFTVGASASIPSGATGMLVLSQLNQSSASGWDQATFNIHPFRLNSGTLKALTGGISLSPFLEATLSVADGILSPAARVYMNTPYVHAAANLATNVNRQCETLGPNDFEFFDSALTFGAGLNISIDGTLTGAPFDDHDMTIYTKALPFGDFPSLAAPVCMVIVDDDASAQRTSSLAGQVSAPTGTLLPAAQAIPSFNVAGIQSYYSANGALPTNVNYSQMLQATAVPDDIKKAVQKAGALGRYAMATLVSCAMSMTFGGLLVSLF</sequence>
<protein>
    <submittedName>
        <fullName evidence="4">Uncharacterized protein</fullName>
    </submittedName>
</protein>
<evidence type="ECO:0000259" key="2">
    <source>
        <dbReference type="Pfam" id="PF22974"/>
    </source>
</evidence>
<dbReference type="Proteomes" id="UP001219525">
    <property type="component" value="Unassembled WGS sequence"/>
</dbReference>
<comment type="caution">
    <text evidence="4">The sequence shown here is derived from an EMBL/GenBank/DDBJ whole genome shotgun (WGS) entry which is preliminary data.</text>
</comment>
<organism evidence="4 5">
    <name type="scientific">Mycena pura</name>
    <dbReference type="NCBI Taxonomy" id="153505"/>
    <lineage>
        <taxon>Eukaryota</taxon>
        <taxon>Fungi</taxon>
        <taxon>Dikarya</taxon>
        <taxon>Basidiomycota</taxon>
        <taxon>Agaricomycotina</taxon>
        <taxon>Agaricomycetes</taxon>
        <taxon>Agaricomycetidae</taxon>
        <taxon>Agaricales</taxon>
        <taxon>Marasmiineae</taxon>
        <taxon>Mycenaceae</taxon>
        <taxon>Mycena</taxon>
    </lineage>
</organism>
<feature type="signal peptide" evidence="1">
    <location>
        <begin position="1"/>
        <end position="20"/>
    </location>
</feature>
<evidence type="ECO:0000313" key="5">
    <source>
        <dbReference type="Proteomes" id="UP001219525"/>
    </source>
</evidence>
<dbReference type="InterPro" id="IPR054293">
    <property type="entry name" value="DUF7029"/>
</dbReference>
<keyword evidence="1" id="KW-0732">Signal</keyword>